<feature type="domain" description="FAD dependent oxidoreductase" evidence="9">
    <location>
        <begin position="33"/>
        <end position="399"/>
    </location>
</feature>
<dbReference type="Proteomes" id="UP000054567">
    <property type="component" value="Unassembled WGS sequence"/>
</dbReference>
<comment type="cofactor">
    <cofactor evidence="1">
        <name>FAD</name>
        <dbReference type="ChEBI" id="CHEBI:57692"/>
    </cofactor>
</comment>
<evidence type="ECO:0000256" key="5">
    <source>
        <dbReference type="ARBA" id="ARBA00036066"/>
    </source>
</evidence>
<reference evidence="11" key="3">
    <citation type="journal article" date="2010" name="Genome Res.">
        <title>Population genomic sequencing of Coccidioides fungi reveals recent hybridization and transposon control.</title>
        <authorList>
            <person name="Neafsey D.E."/>
            <person name="Barker B.M."/>
            <person name="Sharpton T.J."/>
            <person name="Stajich J.E."/>
            <person name="Park D.J."/>
            <person name="Whiston E."/>
            <person name="Hung C.-Y."/>
            <person name="McMahan C."/>
            <person name="White J."/>
            <person name="Sykes S."/>
            <person name="Heiman D."/>
            <person name="Young S."/>
            <person name="Zeng Q."/>
            <person name="Abouelleil A."/>
            <person name="Aftuck L."/>
            <person name="Bessette D."/>
            <person name="Brown A."/>
            <person name="FitzGerald M."/>
            <person name="Lui A."/>
            <person name="Macdonald J.P."/>
            <person name="Priest M."/>
            <person name="Orbach M.J."/>
            <person name="Galgiani J.N."/>
            <person name="Kirkland T.N."/>
            <person name="Cole G.T."/>
            <person name="Birren B.W."/>
            <person name="Henn M.R."/>
            <person name="Taylor J.W."/>
            <person name="Rounsley S.D."/>
        </authorList>
    </citation>
    <scope>NUCLEOTIDE SEQUENCE [LARGE SCALE GENOMIC DNA]</scope>
    <source>
        <strain evidence="11">RMSCC 3488</strain>
    </source>
</reference>
<protein>
    <recommendedName>
        <fullName evidence="8">L-2-hydroxyglutarate dehydrogenase, mitochondrial</fullName>
        <ecNumber evidence="7">1.1.99.2</ecNumber>
    </recommendedName>
</protein>
<dbReference type="EMBL" id="DS268112">
    <property type="protein sequence ID" value="KMM70522.1"/>
    <property type="molecule type" value="Genomic_DNA"/>
</dbReference>
<keyword evidence="2" id="KW-0285">Flavoprotein</keyword>
<dbReference type="EC" id="1.1.99.2" evidence="7"/>
<keyword evidence="3" id="KW-0274">FAD</keyword>
<comment type="catalytic activity">
    <reaction evidence="5">
        <text>(S)-2-hydroxyglutarate + A = 2-oxoglutarate + AH2</text>
        <dbReference type="Rhea" id="RHEA:21252"/>
        <dbReference type="ChEBI" id="CHEBI:13193"/>
        <dbReference type="ChEBI" id="CHEBI:16782"/>
        <dbReference type="ChEBI" id="CHEBI:16810"/>
        <dbReference type="ChEBI" id="CHEBI:17499"/>
        <dbReference type="EC" id="1.1.99.2"/>
    </reaction>
</comment>
<dbReference type="InterPro" id="IPR006076">
    <property type="entry name" value="FAD-dep_OxRdtase"/>
</dbReference>
<dbReference type="InterPro" id="IPR036188">
    <property type="entry name" value="FAD/NAD-bd_sf"/>
</dbReference>
<dbReference type="PANTHER" id="PTHR43104">
    <property type="entry name" value="L-2-HYDROXYGLUTARATE DEHYDROGENASE, MITOCHONDRIAL"/>
    <property type="match status" value="1"/>
</dbReference>
<dbReference type="AlphaFoldDB" id="A0A0J6IFD1"/>
<evidence type="ECO:0000256" key="6">
    <source>
        <dbReference type="ARBA" id="ARBA00037941"/>
    </source>
</evidence>
<dbReference type="VEuPathDB" id="FungiDB:CPAG_06833"/>
<evidence type="ECO:0000259" key="9">
    <source>
        <dbReference type="Pfam" id="PF01266"/>
    </source>
</evidence>
<evidence type="ECO:0000256" key="4">
    <source>
        <dbReference type="ARBA" id="ARBA00023002"/>
    </source>
</evidence>
<name>A0A0J6IFD1_COCPO</name>
<reference evidence="11" key="2">
    <citation type="journal article" date="2009" name="Genome Res.">
        <title>Comparative genomic analyses of the human fungal pathogens Coccidioides and their relatives.</title>
        <authorList>
            <person name="Sharpton T.J."/>
            <person name="Stajich J.E."/>
            <person name="Rounsley S.D."/>
            <person name="Gardner M.J."/>
            <person name="Wortman J.R."/>
            <person name="Jordar V.S."/>
            <person name="Maiti R."/>
            <person name="Kodira C.D."/>
            <person name="Neafsey D.E."/>
            <person name="Zeng Q."/>
            <person name="Hung C.-Y."/>
            <person name="McMahan C."/>
            <person name="Muszewska A."/>
            <person name="Grynberg M."/>
            <person name="Mandel M.A."/>
            <person name="Kellner E.M."/>
            <person name="Barker B.M."/>
            <person name="Galgiani J.N."/>
            <person name="Orbach M.J."/>
            <person name="Kirkland T.N."/>
            <person name="Cole G.T."/>
            <person name="Henn M.R."/>
            <person name="Birren B.W."/>
            <person name="Taylor J.W."/>
        </authorList>
    </citation>
    <scope>NUCLEOTIDE SEQUENCE [LARGE SCALE GENOMIC DNA]</scope>
    <source>
        <strain evidence="11">RMSCC 3488</strain>
    </source>
</reference>
<evidence type="ECO:0000256" key="2">
    <source>
        <dbReference type="ARBA" id="ARBA00022630"/>
    </source>
</evidence>
<proteinExistence type="inferred from homology"/>
<gene>
    <name evidence="10" type="ORF">CPAG_06833</name>
</gene>
<dbReference type="Gene3D" id="3.50.50.60">
    <property type="entry name" value="FAD/NAD(P)-binding domain"/>
    <property type="match status" value="1"/>
</dbReference>
<evidence type="ECO:0000256" key="7">
    <source>
        <dbReference type="ARBA" id="ARBA00038878"/>
    </source>
</evidence>
<sequence length="405" mass="44529">MRSKAVATLSNTLPRFGRQFSTSRHVSAEFTHVVIGAGVVGLAIARQLARREGASTLLLERHSAVGTETSSRNSEVIHAGLYYGTDTLKTTLCIKGKELLYSLCKRHNIPHRRTGKWILAQDDQQWAECLKLHSHAQHIGVPTRFVGREEARRREPDVRARAGIVESPTTGIVDSHALMTFLHGDFEDRGGDCVLQTTVRNIQPLDGGKSGYRIYTTSADGEQEGSITTETVINCAGLEACRINNMILPKERHRKAYFAKGTYFSYQASTPRPDILLYPAPKPGLGGLGTHLTLDMAGRVRFGPDVEWVNDQNDLKPSPARLRDAIPEIQEFLLGIKVEDIGVDYCGIRPKLSNLASVSKGKGFQDFIIQEEEGFSGFINLLGIESPGLTSSLAIGEMVDGLLYK</sequence>
<evidence type="ECO:0000256" key="1">
    <source>
        <dbReference type="ARBA" id="ARBA00001974"/>
    </source>
</evidence>
<evidence type="ECO:0000313" key="11">
    <source>
        <dbReference type="Proteomes" id="UP000054567"/>
    </source>
</evidence>
<dbReference type="Pfam" id="PF01266">
    <property type="entry name" value="DAO"/>
    <property type="match status" value="1"/>
</dbReference>
<reference evidence="10 11" key="1">
    <citation type="submission" date="2007-06" db="EMBL/GenBank/DDBJ databases">
        <title>The Genome Sequence of Coccidioides posadasii RMSCC_3488.</title>
        <authorList>
            <consortium name="Coccidioides Genome Resources Consortium"/>
            <consortium name="The Broad Institute Genome Sequencing Platform"/>
            <person name="Henn M.R."/>
            <person name="Sykes S."/>
            <person name="Young S."/>
            <person name="Jaffe D."/>
            <person name="Berlin A."/>
            <person name="Alvarez P."/>
            <person name="Butler J."/>
            <person name="Gnerre S."/>
            <person name="Grabherr M."/>
            <person name="Mauceli E."/>
            <person name="Brockman W."/>
            <person name="Kodira C."/>
            <person name="Alvarado L."/>
            <person name="Zeng Q."/>
            <person name="Crawford M."/>
            <person name="Antoine C."/>
            <person name="Devon K."/>
            <person name="Galgiani J."/>
            <person name="Orsborn K."/>
            <person name="Lewis M.L."/>
            <person name="Nusbaum C."/>
            <person name="Galagan J."/>
            <person name="Birren B."/>
        </authorList>
    </citation>
    <scope>NUCLEOTIDE SEQUENCE [LARGE SCALE GENOMIC DNA]</scope>
    <source>
        <strain evidence="10 11">RMSCC 3488</strain>
    </source>
</reference>
<organism evidence="10 11">
    <name type="scientific">Coccidioides posadasii RMSCC 3488</name>
    <dbReference type="NCBI Taxonomy" id="454284"/>
    <lineage>
        <taxon>Eukaryota</taxon>
        <taxon>Fungi</taxon>
        <taxon>Dikarya</taxon>
        <taxon>Ascomycota</taxon>
        <taxon>Pezizomycotina</taxon>
        <taxon>Eurotiomycetes</taxon>
        <taxon>Eurotiomycetidae</taxon>
        <taxon>Onygenales</taxon>
        <taxon>Onygenaceae</taxon>
        <taxon>Coccidioides</taxon>
    </lineage>
</organism>
<dbReference type="GO" id="GO:0047545">
    <property type="term" value="F:(S)-2-hydroxyglutarate dehydrogenase activity"/>
    <property type="evidence" value="ECO:0007669"/>
    <property type="project" value="UniProtKB-EC"/>
</dbReference>
<dbReference type="Gene3D" id="3.30.9.10">
    <property type="entry name" value="D-Amino Acid Oxidase, subunit A, domain 2"/>
    <property type="match status" value="1"/>
</dbReference>
<evidence type="ECO:0000256" key="3">
    <source>
        <dbReference type="ARBA" id="ARBA00022827"/>
    </source>
</evidence>
<evidence type="ECO:0000313" key="10">
    <source>
        <dbReference type="EMBL" id="KMM70522.1"/>
    </source>
</evidence>
<evidence type="ECO:0000256" key="8">
    <source>
        <dbReference type="ARBA" id="ARBA00041137"/>
    </source>
</evidence>
<accession>A0A0J6IFD1</accession>
<dbReference type="PANTHER" id="PTHR43104:SF4">
    <property type="entry name" value="L-2-HYDROXYGLUTARATE DEHYDROGENASE, MITOCHONDRIAL"/>
    <property type="match status" value="1"/>
</dbReference>
<dbReference type="SUPFAM" id="SSF51905">
    <property type="entry name" value="FAD/NAD(P)-binding domain"/>
    <property type="match status" value="1"/>
</dbReference>
<dbReference type="OrthoDB" id="498204at2759"/>
<comment type="similarity">
    <text evidence="6">Belongs to the L2HGDH family.</text>
</comment>
<keyword evidence="4" id="KW-0560">Oxidoreductase</keyword>